<comment type="caution">
    <text evidence="10">The sequence shown here is derived from an EMBL/GenBank/DDBJ whole genome shotgun (WGS) entry which is preliminary data.</text>
</comment>
<accession>A0ABT2K1A7</accession>
<evidence type="ECO:0000313" key="11">
    <source>
        <dbReference type="Proteomes" id="UP001156389"/>
    </source>
</evidence>
<keyword evidence="3" id="KW-0808">Transferase</keyword>
<dbReference type="InterPro" id="IPR016570">
    <property type="entry name" value="UCP010361"/>
</dbReference>
<evidence type="ECO:0000256" key="9">
    <source>
        <dbReference type="SAM" id="Phobius"/>
    </source>
</evidence>
<feature type="transmembrane region" description="Helical" evidence="9">
    <location>
        <begin position="327"/>
        <end position="346"/>
    </location>
</feature>
<comment type="similarity">
    <text evidence="7">Belongs to the glycosyltransferase 87 family.</text>
</comment>
<evidence type="ECO:0000256" key="6">
    <source>
        <dbReference type="ARBA" id="ARBA00023136"/>
    </source>
</evidence>
<evidence type="ECO:0000256" key="1">
    <source>
        <dbReference type="ARBA" id="ARBA00004651"/>
    </source>
</evidence>
<gene>
    <name evidence="10" type="ORF">LHJ74_26015</name>
</gene>
<feature type="transmembrane region" description="Helical" evidence="9">
    <location>
        <begin position="358"/>
        <end position="380"/>
    </location>
</feature>
<protein>
    <submittedName>
        <fullName evidence="10">Glycosyltransferase 87 family protein</fullName>
    </submittedName>
</protein>
<evidence type="ECO:0000256" key="2">
    <source>
        <dbReference type="ARBA" id="ARBA00022475"/>
    </source>
</evidence>
<proteinExistence type="inferred from homology"/>
<feature type="transmembrane region" description="Helical" evidence="9">
    <location>
        <begin position="251"/>
        <end position="272"/>
    </location>
</feature>
<keyword evidence="4 9" id="KW-0812">Transmembrane</keyword>
<dbReference type="InterPro" id="IPR018584">
    <property type="entry name" value="GT87"/>
</dbReference>
<reference evidence="10 11" key="1">
    <citation type="submission" date="2021-10" db="EMBL/GenBank/DDBJ databases">
        <title>Streptomyces gossypii sp. nov., isolated from soil collected from cotton field.</title>
        <authorList>
            <person name="Ge X."/>
            <person name="Chen X."/>
            <person name="Liu W."/>
        </authorList>
    </citation>
    <scope>NUCLEOTIDE SEQUENCE [LARGE SCALE GENOMIC DNA]</scope>
    <source>
        <strain evidence="10 11">N2-109</strain>
    </source>
</reference>
<evidence type="ECO:0000256" key="7">
    <source>
        <dbReference type="ARBA" id="ARBA00024033"/>
    </source>
</evidence>
<name>A0ABT2K1A7_9ACTN</name>
<evidence type="ECO:0000256" key="8">
    <source>
        <dbReference type="SAM" id="MobiDB-lite"/>
    </source>
</evidence>
<keyword evidence="6 9" id="KW-0472">Membrane</keyword>
<keyword evidence="2" id="KW-1003">Cell membrane</keyword>
<dbReference type="Pfam" id="PF09594">
    <property type="entry name" value="GT87"/>
    <property type="match status" value="1"/>
</dbReference>
<sequence length="411" mass="43650">MRLPVAVWLATRALLLLFVFKVFTLQGPDVTSDVTVIYQGWSEVLRTGSFPLDDVTWQYPPGAALAVLSPGALPFLDYTTAFFLLACAADAAAFALLLRAGTRTEGRLAGAWCWVAGVPLLGPTVYSRYDLMVVAVAVAALLALPRHPRVAAGLAAFGAMLKVWPALLLLGTPRGRVTRTVWATAVGVAALLGVLFAATMPGAFGFLTAQRDRGIEVESLGSLVFHIARHYGWEGEVRLNYGSIEFLGPHVGVVADASLLLSAAALGWLVWWRLRAVEWTASTPADAAFAAVLVFTTTSRVISPQYLVWLVGLAAVCVTLRSSRQGVPALLVLAATAVTLLEFPIWFGHVVASDRLGIGLLLARNGLLVAASLLACRVLWRTTVSQCRVGQGPPGSEASRRGQRQSAGSAP</sequence>
<dbReference type="RefSeq" id="WP_260220680.1">
    <property type="nucleotide sequence ID" value="NZ_JAJAGO010000013.1"/>
</dbReference>
<evidence type="ECO:0000256" key="5">
    <source>
        <dbReference type="ARBA" id="ARBA00022989"/>
    </source>
</evidence>
<dbReference type="PIRSF" id="PIRSF010361">
    <property type="entry name" value="UCP010361"/>
    <property type="match status" value="1"/>
</dbReference>
<evidence type="ECO:0000256" key="3">
    <source>
        <dbReference type="ARBA" id="ARBA00022679"/>
    </source>
</evidence>
<dbReference type="EMBL" id="JAJAGO010000013">
    <property type="protein sequence ID" value="MCT2593320.1"/>
    <property type="molecule type" value="Genomic_DNA"/>
</dbReference>
<dbReference type="Proteomes" id="UP001156389">
    <property type="component" value="Unassembled WGS sequence"/>
</dbReference>
<evidence type="ECO:0000256" key="4">
    <source>
        <dbReference type="ARBA" id="ARBA00022692"/>
    </source>
</evidence>
<comment type="subcellular location">
    <subcellularLocation>
        <location evidence="1">Cell membrane</location>
        <topology evidence="1">Multi-pass membrane protein</topology>
    </subcellularLocation>
</comment>
<feature type="transmembrane region" description="Helical" evidence="9">
    <location>
        <begin position="182"/>
        <end position="204"/>
    </location>
</feature>
<organism evidence="10 11">
    <name type="scientific">Streptomyces gossypii</name>
    <dbReference type="NCBI Taxonomy" id="2883101"/>
    <lineage>
        <taxon>Bacteria</taxon>
        <taxon>Bacillati</taxon>
        <taxon>Actinomycetota</taxon>
        <taxon>Actinomycetes</taxon>
        <taxon>Kitasatosporales</taxon>
        <taxon>Streptomycetaceae</taxon>
        <taxon>Streptomyces</taxon>
    </lineage>
</organism>
<evidence type="ECO:0000313" key="10">
    <source>
        <dbReference type="EMBL" id="MCT2593320.1"/>
    </source>
</evidence>
<feature type="transmembrane region" description="Helical" evidence="9">
    <location>
        <begin position="78"/>
        <end position="98"/>
    </location>
</feature>
<feature type="region of interest" description="Disordered" evidence="8">
    <location>
        <begin position="388"/>
        <end position="411"/>
    </location>
</feature>
<keyword evidence="5 9" id="KW-1133">Transmembrane helix</keyword>
<keyword evidence="11" id="KW-1185">Reference proteome</keyword>
<feature type="transmembrane region" description="Helical" evidence="9">
    <location>
        <begin position="151"/>
        <end position="170"/>
    </location>
</feature>